<keyword evidence="8" id="KW-0915">Sodium</keyword>
<organism evidence="15 16">
    <name type="scientific">Streptomyces prasinus</name>
    <dbReference type="NCBI Taxonomy" id="67345"/>
    <lineage>
        <taxon>Bacteria</taxon>
        <taxon>Bacillati</taxon>
        <taxon>Actinomycetota</taxon>
        <taxon>Actinomycetes</taxon>
        <taxon>Kitasatosporales</taxon>
        <taxon>Streptomycetaceae</taxon>
        <taxon>Streptomyces</taxon>
    </lineage>
</organism>
<dbReference type="PANTHER" id="PTHR48086:SF3">
    <property type="entry name" value="SODIUM_PROLINE SYMPORTER"/>
    <property type="match status" value="1"/>
</dbReference>
<dbReference type="InterPro" id="IPR038377">
    <property type="entry name" value="Na/Glc_symporter_sf"/>
</dbReference>
<keyword evidence="7" id="KW-1133">Transmembrane helix</keyword>
<evidence type="ECO:0000256" key="8">
    <source>
        <dbReference type="ARBA" id="ARBA00023053"/>
    </source>
</evidence>
<evidence type="ECO:0000256" key="11">
    <source>
        <dbReference type="ARBA" id="ARBA00023201"/>
    </source>
</evidence>
<keyword evidence="6" id="KW-0769">Symport</keyword>
<dbReference type="InterPro" id="IPR050277">
    <property type="entry name" value="Sodium:Solute_Symporter"/>
</dbReference>
<keyword evidence="5" id="KW-0812">Transmembrane</keyword>
<dbReference type="PROSITE" id="PS50283">
    <property type="entry name" value="NA_SOLUT_SYMP_3"/>
    <property type="match status" value="1"/>
</dbReference>
<comment type="similarity">
    <text evidence="2 13">Belongs to the sodium:solute symporter (SSF) (TC 2.A.21) family.</text>
</comment>
<sequence>MSRRRWRVSGGTDTAQFSAVVVVGLLVLFYGGTFLISTRIGKREENADGYMTAGNNIGFGISAASMTATWIWASSMYASATSGYTYGISGPIHYGLWGALMILFIYPFGRRIRKVAPKAHTLAEVMYARHGRSSQLMLAGSNVVGSLISLMSNFIAGGVLISLLSPFNFIQGVICVASGVLLYTLWSGFRASVMTDFVQVVAMLGAVAVIVPFIFFAAGFPAAFETGADNLTPQQGNFFSSEAFMGQGAPYIAAVLAYAIGNQTIAQRLFAVKESLIKPTFITATIGYGAMVIGIGMLGVLALYLGFEPSGGDLNNLIPEMAAEYLPPALLALFFIMIVGALSSTADADLAALASITMADVYGQGVGKEKADPKTMLLVGRATMVVATALAVTFASLRLSILDLLVFVGALWGALVFPVLASFYWEKVTSRAFTTSVLAALAVFLPVRFGWIPVDGAFGLVVDVLAVVGIGVVLGLMVFGFLGPGPAKTVGVLAVLVSAPFAIGSLHEYATLCGSLVAYSVSTVICWGMSVRNREGFDFAVIAQRTGDFDDGDAAGAIAGGTPDVPSREKNPGGSPDAGDLEPAAPTK</sequence>
<feature type="region of interest" description="Disordered" evidence="14">
    <location>
        <begin position="550"/>
        <end position="588"/>
    </location>
</feature>
<keyword evidence="10" id="KW-0472">Membrane</keyword>
<evidence type="ECO:0000256" key="3">
    <source>
        <dbReference type="ARBA" id="ARBA00022448"/>
    </source>
</evidence>
<dbReference type="PANTHER" id="PTHR48086">
    <property type="entry name" value="SODIUM/PROLINE SYMPORTER-RELATED"/>
    <property type="match status" value="1"/>
</dbReference>
<evidence type="ECO:0000256" key="9">
    <source>
        <dbReference type="ARBA" id="ARBA00023065"/>
    </source>
</evidence>
<protein>
    <submittedName>
        <fullName evidence="15">Sodium:proline symporter</fullName>
    </submittedName>
</protein>
<proteinExistence type="inferred from homology"/>
<evidence type="ECO:0000256" key="1">
    <source>
        <dbReference type="ARBA" id="ARBA00004651"/>
    </source>
</evidence>
<dbReference type="EMBL" id="CP023697">
    <property type="protein sequence ID" value="QEV10071.1"/>
    <property type="molecule type" value="Genomic_DNA"/>
</dbReference>
<reference evidence="15 16" key="1">
    <citation type="submission" date="2017-09" db="EMBL/GenBank/DDBJ databases">
        <authorList>
            <person name="Lee N."/>
            <person name="Cho B.-K."/>
        </authorList>
    </citation>
    <scope>NUCLEOTIDE SEQUENCE [LARGE SCALE GENOMIC DNA]</scope>
    <source>
        <strain evidence="15 16">ATCC 13879</strain>
    </source>
</reference>
<keyword evidence="9" id="KW-0406">Ion transport</keyword>
<evidence type="ECO:0000256" key="5">
    <source>
        <dbReference type="ARBA" id="ARBA00022692"/>
    </source>
</evidence>
<name>A0ABX6B7E0_9ACTN</name>
<evidence type="ECO:0000256" key="7">
    <source>
        <dbReference type="ARBA" id="ARBA00022989"/>
    </source>
</evidence>
<accession>A0ABX6B7E0</accession>
<evidence type="ECO:0000256" key="13">
    <source>
        <dbReference type="RuleBase" id="RU362091"/>
    </source>
</evidence>
<comment type="catalytic activity">
    <reaction evidence="12">
        <text>L-proline(in) + Na(+)(in) = L-proline(out) + Na(+)(out)</text>
        <dbReference type="Rhea" id="RHEA:28967"/>
        <dbReference type="ChEBI" id="CHEBI:29101"/>
        <dbReference type="ChEBI" id="CHEBI:60039"/>
    </reaction>
</comment>
<dbReference type="Proteomes" id="UP000326041">
    <property type="component" value="Chromosome"/>
</dbReference>
<keyword evidence="3" id="KW-0813">Transport</keyword>
<comment type="subcellular location">
    <subcellularLocation>
        <location evidence="1">Cell membrane</location>
        <topology evidence="1">Multi-pass membrane protein</topology>
    </subcellularLocation>
</comment>
<evidence type="ECO:0000313" key="15">
    <source>
        <dbReference type="EMBL" id="QEV10071.1"/>
    </source>
</evidence>
<gene>
    <name evidence="15" type="ORF">CP972_05540</name>
</gene>
<dbReference type="Gene3D" id="1.20.1730.10">
    <property type="entry name" value="Sodium/glucose cotransporter"/>
    <property type="match status" value="1"/>
</dbReference>
<evidence type="ECO:0000256" key="10">
    <source>
        <dbReference type="ARBA" id="ARBA00023136"/>
    </source>
</evidence>
<dbReference type="Pfam" id="PF00474">
    <property type="entry name" value="SSF"/>
    <property type="match status" value="1"/>
</dbReference>
<keyword evidence="4" id="KW-1003">Cell membrane</keyword>
<dbReference type="InterPro" id="IPR001734">
    <property type="entry name" value="Na/solute_symporter"/>
</dbReference>
<evidence type="ECO:0000256" key="14">
    <source>
        <dbReference type="SAM" id="MobiDB-lite"/>
    </source>
</evidence>
<evidence type="ECO:0000313" key="16">
    <source>
        <dbReference type="Proteomes" id="UP000326041"/>
    </source>
</evidence>
<keyword evidence="11" id="KW-0739">Sodium transport</keyword>
<evidence type="ECO:0000256" key="12">
    <source>
        <dbReference type="ARBA" id="ARBA00033708"/>
    </source>
</evidence>
<evidence type="ECO:0000256" key="6">
    <source>
        <dbReference type="ARBA" id="ARBA00022847"/>
    </source>
</evidence>
<evidence type="ECO:0000256" key="4">
    <source>
        <dbReference type="ARBA" id="ARBA00022475"/>
    </source>
</evidence>
<evidence type="ECO:0000256" key="2">
    <source>
        <dbReference type="ARBA" id="ARBA00006434"/>
    </source>
</evidence>
<keyword evidence="16" id="KW-1185">Reference proteome</keyword>